<dbReference type="EMBL" id="BK015792">
    <property type="protein sequence ID" value="DAE25081.1"/>
    <property type="molecule type" value="Genomic_DNA"/>
</dbReference>
<protein>
    <submittedName>
        <fullName evidence="1">Ribonuclease</fullName>
    </submittedName>
</protein>
<organism evidence="1">
    <name type="scientific">Siphoviridae sp. ct4Am4</name>
    <dbReference type="NCBI Taxonomy" id="2826287"/>
    <lineage>
        <taxon>Viruses</taxon>
        <taxon>Duplodnaviria</taxon>
        <taxon>Heunggongvirae</taxon>
        <taxon>Uroviricota</taxon>
        <taxon>Caudoviricetes</taxon>
    </lineage>
</organism>
<evidence type="ECO:0000313" key="1">
    <source>
        <dbReference type="EMBL" id="DAE25081.1"/>
    </source>
</evidence>
<sequence>MGSLIQAIRQWHCRHKLIHCGKWLHEDKEWAISGTCVTCGFTVFRFSITDECVENMYKELQEEKQGEENR</sequence>
<reference evidence="1" key="1">
    <citation type="journal article" date="2021" name="Proc. Natl. Acad. Sci. U.S.A.">
        <title>A Catalog of Tens of Thousands of Viruses from Human Metagenomes Reveals Hidden Associations with Chronic Diseases.</title>
        <authorList>
            <person name="Tisza M.J."/>
            <person name="Buck C.B."/>
        </authorList>
    </citation>
    <scope>NUCLEOTIDE SEQUENCE</scope>
    <source>
        <strain evidence="1">Ct4Am4</strain>
    </source>
</reference>
<name>A0A8S5R1X5_9CAUD</name>
<proteinExistence type="predicted"/>
<accession>A0A8S5R1X5</accession>